<dbReference type="Proteomes" id="UP000287033">
    <property type="component" value="Unassembled WGS sequence"/>
</dbReference>
<gene>
    <name evidence="1" type="ORF">chiPu_0030233</name>
</gene>
<organism evidence="1 2">
    <name type="scientific">Chiloscyllium punctatum</name>
    <name type="common">Brownbanded bambooshark</name>
    <name type="synonym">Hemiscyllium punctatum</name>
    <dbReference type="NCBI Taxonomy" id="137246"/>
    <lineage>
        <taxon>Eukaryota</taxon>
        <taxon>Metazoa</taxon>
        <taxon>Chordata</taxon>
        <taxon>Craniata</taxon>
        <taxon>Vertebrata</taxon>
        <taxon>Chondrichthyes</taxon>
        <taxon>Elasmobranchii</taxon>
        <taxon>Galeomorphii</taxon>
        <taxon>Galeoidea</taxon>
        <taxon>Orectolobiformes</taxon>
        <taxon>Hemiscylliidae</taxon>
        <taxon>Chiloscyllium</taxon>
    </lineage>
</organism>
<dbReference type="EMBL" id="BEZZ01178078">
    <property type="protein sequence ID" value="GCC45920.1"/>
    <property type="molecule type" value="Genomic_DNA"/>
</dbReference>
<name>A0A401TTG8_CHIPU</name>
<comment type="caution">
    <text evidence="1">The sequence shown here is derived from an EMBL/GenBank/DDBJ whole genome shotgun (WGS) entry which is preliminary data.</text>
</comment>
<dbReference type="AlphaFoldDB" id="A0A401TTG8"/>
<proteinExistence type="predicted"/>
<feature type="non-terminal residue" evidence="1">
    <location>
        <position position="111"/>
    </location>
</feature>
<reference evidence="1 2" key="1">
    <citation type="journal article" date="2018" name="Nat. Ecol. Evol.">
        <title>Shark genomes provide insights into elasmobranch evolution and the origin of vertebrates.</title>
        <authorList>
            <person name="Hara Y"/>
            <person name="Yamaguchi K"/>
            <person name="Onimaru K"/>
            <person name="Kadota M"/>
            <person name="Koyanagi M"/>
            <person name="Keeley SD"/>
            <person name="Tatsumi K"/>
            <person name="Tanaka K"/>
            <person name="Motone F"/>
            <person name="Kageyama Y"/>
            <person name="Nozu R"/>
            <person name="Adachi N"/>
            <person name="Nishimura O"/>
            <person name="Nakagawa R"/>
            <person name="Tanegashima C"/>
            <person name="Kiyatake I"/>
            <person name="Matsumoto R"/>
            <person name="Murakumo K"/>
            <person name="Nishida K"/>
            <person name="Terakita A"/>
            <person name="Kuratani S"/>
            <person name="Sato K"/>
            <person name="Hyodo S Kuraku.S."/>
        </authorList>
    </citation>
    <scope>NUCLEOTIDE SEQUENCE [LARGE SCALE GENOMIC DNA]</scope>
</reference>
<protein>
    <submittedName>
        <fullName evidence="1">Uncharacterized protein</fullName>
    </submittedName>
</protein>
<sequence>MDAIVADAGDGVVLDQRGQAAIAGGADEDAVGIRVHLSGADLIAGDRAGHGAVVLALGNEDARGVEGVGAAVGQDVVRDVERGGRGGDVAAGSAGNMDRRSAARNDGFAVV</sequence>
<evidence type="ECO:0000313" key="1">
    <source>
        <dbReference type="EMBL" id="GCC45920.1"/>
    </source>
</evidence>
<accession>A0A401TTG8</accession>
<evidence type="ECO:0000313" key="2">
    <source>
        <dbReference type="Proteomes" id="UP000287033"/>
    </source>
</evidence>
<keyword evidence="2" id="KW-1185">Reference proteome</keyword>